<dbReference type="Pfam" id="PF07690">
    <property type="entry name" value="MFS_1"/>
    <property type="match status" value="1"/>
</dbReference>
<evidence type="ECO:0000313" key="6">
    <source>
        <dbReference type="Proteomes" id="UP000235786"/>
    </source>
</evidence>
<dbReference type="GO" id="GO:0016020">
    <property type="term" value="C:membrane"/>
    <property type="evidence" value="ECO:0007669"/>
    <property type="project" value="UniProtKB-SubCell"/>
</dbReference>
<keyword evidence="6" id="KW-1185">Reference proteome</keyword>
<feature type="transmembrane region" description="Helical" evidence="3">
    <location>
        <begin position="179"/>
        <end position="200"/>
    </location>
</feature>
<dbReference type="InterPro" id="IPR020846">
    <property type="entry name" value="MFS_dom"/>
</dbReference>
<gene>
    <name evidence="5" type="ORF">L207DRAFT_560587</name>
</gene>
<protein>
    <submittedName>
        <fullName evidence="5">MFS general substrate transporter</fullName>
    </submittedName>
</protein>
<dbReference type="OrthoDB" id="6499973at2759"/>
<dbReference type="Proteomes" id="UP000235786">
    <property type="component" value="Unassembled WGS sequence"/>
</dbReference>
<comment type="similarity">
    <text evidence="2">Belongs to the major facilitator superfamily. Monocarboxylate porter (TC 2.A.1.13) family.</text>
</comment>
<evidence type="ECO:0000259" key="4">
    <source>
        <dbReference type="PROSITE" id="PS50850"/>
    </source>
</evidence>
<proteinExistence type="inferred from homology"/>
<dbReference type="PANTHER" id="PTHR11360">
    <property type="entry name" value="MONOCARBOXYLATE TRANSPORTER"/>
    <property type="match status" value="1"/>
</dbReference>
<feature type="domain" description="Major facilitator superfamily (MFS) profile" evidence="4">
    <location>
        <begin position="250"/>
        <end position="404"/>
    </location>
</feature>
<feature type="transmembrane region" description="Helical" evidence="3">
    <location>
        <begin position="119"/>
        <end position="143"/>
    </location>
</feature>
<comment type="subcellular location">
    <subcellularLocation>
        <location evidence="1">Membrane</location>
        <topology evidence="1">Multi-pass membrane protein</topology>
    </subcellularLocation>
</comment>
<keyword evidence="3" id="KW-0812">Transmembrane</keyword>
<organism evidence="5 6">
    <name type="scientific">Hyaloscypha variabilis (strain UAMH 11265 / GT02V1 / F)</name>
    <name type="common">Meliniomyces variabilis</name>
    <dbReference type="NCBI Taxonomy" id="1149755"/>
    <lineage>
        <taxon>Eukaryota</taxon>
        <taxon>Fungi</taxon>
        <taxon>Dikarya</taxon>
        <taxon>Ascomycota</taxon>
        <taxon>Pezizomycotina</taxon>
        <taxon>Leotiomycetes</taxon>
        <taxon>Helotiales</taxon>
        <taxon>Hyaloscyphaceae</taxon>
        <taxon>Hyaloscypha</taxon>
        <taxon>Hyaloscypha variabilis</taxon>
    </lineage>
</organism>
<accession>A0A2J6SE95</accession>
<evidence type="ECO:0000256" key="3">
    <source>
        <dbReference type="SAM" id="Phobius"/>
    </source>
</evidence>
<dbReference type="InterPro" id="IPR036259">
    <property type="entry name" value="MFS_trans_sf"/>
</dbReference>
<dbReference type="Gene3D" id="1.20.1250.20">
    <property type="entry name" value="MFS general substrate transporter like domains"/>
    <property type="match status" value="2"/>
</dbReference>
<feature type="transmembrane region" description="Helical" evidence="3">
    <location>
        <begin position="278"/>
        <end position="296"/>
    </location>
</feature>
<sequence length="404" mass="43067">MASTSNDIALRRLSQPDDGSSAAVELRPVTRQKQILVLNSGFLTICIVVGFNQAYGVFQGYYTSKSQTILPPSASSSGALLAFVGTLGSGLTWGGSIFVNPLLSRVEGKTFLHLSGRKWITITGVLLMSTGFLLASFATQIYHLLLTQGLLYGLGSSMLYFPILSTAPEYFTSHRGSALGFILSGTGVGGLILSPTIQALLTHLGPRSTLRLLALLTLILALPIAVTAAPSRFVQRRQTHIDISTALTPSFLFSAAAAFLSASGNLLPAIFLPQFSVAIGYTSSFAAILLALSNAVSCCSQTLVGFLGDRVGRQNTLLLMIVLSTIGTLGLWMSAVIGGEKRVWIVFVVLYGVAGGGFNALFPTMVGEVFGMRSLRFCDGSKKNCGGEEWDWVMEWSVRILEET</sequence>
<dbReference type="GO" id="GO:0022857">
    <property type="term" value="F:transmembrane transporter activity"/>
    <property type="evidence" value="ECO:0007669"/>
    <property type="project" value="InterPro"/>
</dbReference>
<dbReference type="PANTHER" id="PTHR11360:SF302">
    <property type="entry name" value="MAJOR FACILITATOR SUPERFAMILY (MFS) PROFILE DOMAIN-CONTAINING PROTEIN"/>
    <property type="match status" value="1"/>
</dbReference>
<feature type="transmembrane region" description="Helical" evidence="3">
    <location>
        <begin position="149"/>
        <end position="167"/>
    </location>
</feature>
<keyword evidence="3" id="KW-1133">Transmembrane helix</keyword>
<keyword evidence="3" id="KW-0472">Membrane</keyword>
<feature type="transmembrane region" description="Helical" evidence="3">
    <location>
        <begin position="317"/>
        <end position="337"/>
    </location>
</feature>
<feature type="transmembrane region" description="Helical" evidence="3">
    <location>
        <begin position="343"/>
        <end position="366"/>
    </location>
</feature>
<dbReference type="EMBL" id="KZ613937">
    <property type="protein sequence ID" value="PMD49089.1"/>
    <property type="molecule type" value="Genomic_DNA"/>
</dbReference>
<evidence type="ECO:0000313" key="5">
    <source>
        <dbReference type="EMBL" id="PMD49089.1"/>
    </source>
</evidence>
<feature type="transmembrane region" description="Helical" evidence="3">
    <location>
        <begin position="251"/>
        <end position="272"/>
    </location>
</feature>
<dbReference type="SUPFAM" id="SSF103473">
    <property type="entry name" value="MFS general substrate transporter"/>
    <property type="match status" value="1"/>
</dbReference>
<feature type="transmembrane region" description="Helical" evidence="3">
    <location>
        <begin position="78"/>
        <end position="99"/>
    </location>
</feature>
<evidence type="ECO:0000256" key="1">
    <source>
        <dbReference type="ARBA" id="ARBA00004141"/>
    </source>
</evidence>
<dbReference type="InterPro" id="IPR011701">
    <property type="entry name" value="MFS"/>
</dbReference>
<dbReference type="PROSITE" id="PS50850">
    <property type="entry name" value="MFS"/>
    <property type="match status" value="1"/>
</dbReference>
<feature type="transmembrane region" description="Helical" evidence="3">
    <location>
        <begin position="212"/>
        <end position="230"/>
    </location>
</feature>
<dbReference type="InterPro" id="IPR050327">
    <property type="entry name" value="Proton-linked_MCT"/>
</dbReference>
<feature type="transmembrane region" description="Helical" evidence="3">
    <location>
        <begin position="36"/>
        <end position="58"/>
    </location>
</feature>
<reference evidence="5 6" key="1">
    <citation type="submission" date="2016-04" db="EMBL/GenBank/DDBJ databases">
        <title>A degradative enzymes factory behind the ericoid mycorrhizal symbiosis.</title>
        <authorList>
            <consortium name="DOE Joint Genome Institute"/>
            <person name="Martino E."/>
            <person name="Morin E."/>
            <person name="Grelet G."/>
            <person name="Kuo A."/>
            <person name="Kohler A."/>
            <person name="Daghino S."/>
            <person name="Barry K."/>
            <person name="Choi C."/>
            <person name="Cichocki N."/>
            <person name="Clum A."/>
            <person name="Copeland A."/>
            <person name="Hainaut M."/>
            <person name="Haridas S."/>
            <person name="Labutti K."/>
            <person name="Lindquist E."/>
            <person name="Lipzen A."/>
            <person name="Khouja H.-R."/>
            <person name="Murat C."/>
            <person name="Ohm R."/>
            <person name="Olson A."/>
            <person name="Spatafora J."/>
            <person name="Veneault-Fourrey C."/>
            <person name="Henrissat B."/>
            <person name="Grigoriev I."/>
            <person name="Martin F."/>
            <person name="Perotto S."/>
        </authorList>
    </citation>
    <scope>NUCLEOTIDE SEQUENCE [LARGE SCALE GENOMIC DNA]</scope>
    <source>
        <strain evidence="5 6">F</strain>
    </source>
</reference>
<name>A0A2J6SE95_HYAVF</name>
<evidence type="ECO:0000256" key="2">
    <source>
        <dbReference type="ARBA" id="ARBA00006727"/>
    </source>
</evidence>
<dbReference type="AlphaFoldDB" id="A0A2J6SE95"/>